<evidence type="ECO:0000256" key="1">
    <source>
        <dbReference type="ARBA" id="ARBA00005495"/>
    </source>
</evidence>
<accession>W9VPY3</accession>
<dbReference type="RefSeq" id="XP_007761716.1">
    <property type="nucleotide sequence ID" value="XM_007763526.1"/>
</dbReference>
<dbReference type="InterPro" id="IPR011057">
    <property type="entry name" value="Mss4-like_sf"/>
</dbReference>
<keyword evidence="2" id="KW-0479">Metal-binding</keyword>
<dbReference type="SUPFAM" id="SSF51316">
    <property type="entry name" value="Mss4-like"/>
    <property type="match status" value="2"/>
</dbReference>
<dbReference type="EMBL" id="AMGW01000007">
    <property type="protein sequence ID" value="EXJ54201.1"/>
    <property type="molecule type" value="Genomic_DNA"/>
</dbReference>
<dbReference type="Proteomes" id="UP000019473">
    <property type="component" value="Unassembled WGS sequence"/>
</dbReference>
<dbReference type="OrthoDB" id="5422068at2759"/>
<dbReference type="Pfam" id="PF04828">
    <property type="entry name" value="GFA"/>
    <property type="match status" value="2"/>
</dbReference>
<keyword evidence="3" id="KW-0862">Zinc</keyword>
<dbReference type="InterPro" id="IPR006913">
    <property type="entry name" value="CENP-V/GFA"/>
</dbReference>
<reference evidence="6 7" key="1">
    <citation type="submission" date="2013-03" db="EMBL/GenBank/DDBJ databases">
        <title>The Genome Sequence of Cladophialophora yegresii CBS 114405.</title>
        <authorList>
            <consortium name="The Broad Institute Genomics Platform"/>
            <person name="Cuomo C."/>
            <person name="de Hoog S."/>
            <person name="Gorbushina A."/>
            <person name="Walker B."/>
            <person name="Young S.K."/>
            <person name="Zeng Q."/>
            <person name="Gargeya S."/>
            <person name="Fitzgerald M."/>
            <person name="Haas B."/>
            <person name="Abouelleil A."/>
            <person name="Allen A.W."/>
            <person name="Alvarado L."/>
            <person name="Arachchi H.M."/>
            <person name="Berlin A.M."/>
            <person name="Chapman S.B."/>
            <person name="Gainer-Dewar J."/>
            <person name="Goldberg J."/>
            <person name="Griggs A."/>
            <person name="Gujja S."/>
            <person name="Hansen M."/>
            <person name="Howarth C."/>
            <person name="Imamovic A."/>
            <person name="Ireland A."/>
            <person name="Larimer J."/>
            <person name="McCowan C."/>
            <person name="Murphy C."/>
            <person name="Pearson M."/>
            <person name="Poon T.W."/>
            <person name="Priest M."/>
            <person name="Roberts A."/>
            <person name="Saif S."/>
            <person name="Shea T."/>
            <person name="Sisk P."/>
            <person name="Sykes S."/>
            <person name="Wortman J."/>
            <person name="Nusbaum C."/>
            <person name="Birren B."/>
        </authorList>
    </citation>
    <scope>NUCLEOTIDE SEQUENCE [LARGE SCALE GENOMIC DNA]</scope>
    <source>
        <strain evidence="6 7">CBS 114405</strain>
    </source>
</reference>
<sequence length="350" mass="38865">MDIKAKVECHCKLTSFSVPIPSSSLPLKASICHCHSCRHSSGQIFATWAVIPLPLPADIVESGNFVKYAVSTCERWSCKRCGASVINVDKASDPPEWEVATGVLNFDDASGLEGKLNRVQLWVADVKGDGGAVGWINKGRLKGMDRRWKSRRSDVVSDETVKELMTPQARVAGDNDERLPVQCRCQSVQFEIKRPDKDYNAGTGKFDACLDACDSCRAVTGFEITSWTAVPKVCVVVEPRLDTFLEDRSKLGHYQTSSNISRYFCLKCGAAVFYYKHGGQTIDIATGLLESKIEGAVRVEAWLDWQKAFKEAYEMGDSPEFVLFRDDAVDDQFVSDVAEGMRLWHKERGG</sequence>
<dbReference type="AlphaFoldDB" id="W9VPY3"/>
<evidence type="ECO:0000256" key="4">
    <source>
        <dbReference type="ARBA" id="ARBA00023239"/>
    </source>
</evidence>
<dbReference type="PANTHER" id="PTHR33337">
    <property type="entry name" value="GFA DOMAIN-CONTAINING PROTEIN"/>
    <property type="match status" value="1"/>
</dbReference>
<organism evidence="6 7">
    <name type="scientific">Cladophialophora yegresii CBS 114405</name>
    <dbReference type="NCBI Taxonomy" id="1182544"/>
    <lineage>
        <taxon>Eukaryota</taxon>
        <taxon>Fungi</taxon>
        <taxon>Dikarya</taxon>
        <taxon>Ascomycota</taxon>
        <taxon>Pezizomycotina</taxon>
        <taxon>Eurotiomycetes</taxon>
        <taxon>Chaetothyriomycetidae</taxon>
        <taxon>Chaetothyriales</taxon>
        <taxon>Herpotrichiellaceae</taxon>
        <taxon>Cladophialophora</taxon>
    </lineage>
</organism>
<dbReference type="Gene3D" id="3.90.1590.10">
    <property type="entry name" value="glutathione-dependent formaldehyde- activating enzyme (gfa)"/>
    <property type="match status" value="1"/>
</dbReference>
<evidence type="ECO:0000256" key="3">
    <source>
        <dbReference type="ARBA" id="ARBA00022833"/>
    </source>
</evidence>
<dbReference type="GO" id="GO:0016846">
    <property type="term" value="F:carbon-sulfur lyase activity"/>
    <property type="evidence" value="ECO:0007669"/>
    <property type="project" value="InterPro"/>
</dbReference>
<protein>
    <recommendedName>
        <fullName evidence="5">CENP-V/GFA domain-containing protein</fullName>
    </recommendedName>
</protein>
<dbReference type="PROSITE" id="PS51891">
    <property type="entry name" value="CENP_V_GFA"/>
    <property type="match status" value="1"/>
</dbReference>
<proteinExistence type="inferred from homology"/>
<evidence type="ECO:0000313" key="7">
    <source>
        <dbReference type="Proteomes" id="UP000019473"/>
    </source>
</evidence>
<evidence type="ECO:0000313" key="6">
    <source>
        <dbReference type="EMBL" id="EXJ54201.1"/>
    </source>
</evidence>
<keyword evidence="7" id="KW-1185">Reference proteome</keyword>
<gene>
    <name evidence="6" type="ORF">A1O7_09538</name>
</gene>
<dbReference type="PANTHER" id="PTHR33337:SF31">
    <property type="entry name" value="DUF636 DOMAIN PROTEIN (AFU_ORTHOLOGUE AFUA_2G12650)"/>
    <property type="match status" value="1"/>
</dbReference>
<evidence type="ECO:0000256" key="2">
    <source>
        <dbReference type="ARBA" id="ARBA00022723"/>
    </source>
</evidence>
<feature type="domain" description="CENP-V/GFA" evidence="5">
    <location>
        <begin position="3"/>
        <end position="125"/>
    </location>
</feature>
<dbReference type="GeneID" id="19184101"/>
<dbReference type="GO" id="GO:0046872">
    <property type="term" value="F:metal ion binding"/>
    <property type="evidence" value="ECO:0007669"/>
    <property type="project" value="UniProtKB-KW"/>
</dbReference>
<comment type="caution">
    <text evidence="6">The sequence shown here is derived from an EMBL/GenBank/DDBJ whole genome shotgun (WGS) entry which is preliminary data.</text>
</comment>
<comment type="similarity">
    <text evidence="1">Belongs to the Gfa family.</text>
</comment>
<dbReference type="HOGENOM" id="CLU_038839_0_0_1"/>
<dbReference type="VEuPathDB" id="FungiDB:A1O7_09538"/>
<evidence type="ECO:0000259" key="5">
    <source>
        <dbReference type="PROSITE" id="PS51891"/>
    </source>
</evidence>
<dbReference type="Gene3D" id="2.170.150.70">
    <property type="match status" value="1"/>
</dbReference>
<name>W9VPY3_9EURO</name>
<dbReference type="eggNOG" id="ENOG502S13F">
    <property type="taxonomic scope" value="Eukaryota"/>
</dbReference>
<keyword evidence="4" id="KW-0456">Lyase</keyword>